<gene>
    <name evidence="1" type="ORF">ZBT109_2586</name>
</gene>
<accession>A0A348HI64</accession>
<dbReference type="Proteomes" id="UP000267342">
    <property type="component" value="Chromosome"/>
</dbReference>
<dbReference type="KEGG" id="zpl:ZBT109_2586"/>
<keyword evidence="2" id="KW-1185">Reference proteome</keyword>
<dbReference type="STRING" id="1123510.GCA_000620025_01747"/>
<dbReference type="Pfam" id="PF05944">
    <property type="entry name" value="Phage_term_smal"/>
    <property type="match status" value="1"/>
</dbReference>
<reference evidence="1" key="1">
    <citation type="submission" date="2018-09" db="EMBL/GenBank/DDBJ databases">
        <title>Zymobacter palmae IAM14233 (=T109) whole genome analysis.</title>
        <authorList>
            <person name="Yanase H."/>
        </authorList>
    </citation>
    <scope>NUCLEOTIDE SEQUENCE [LARGE SCALE GENOMIC DNA]</scope>
    <source>
        <strain evidence="1">IAM14233</strain>
    </source>
</reference>
<organism evidence="1 2">
    <name type="scientific">Zymobacter palmae</name>
    <dbReference type="NCBI Taxonomy" id="33074"/>
    <lineage>
        <taxon>Bacteria</taxon>
        <taxon>Pseudomonadati</taxon>
        <taxon>Pseudomonadota</taxon>
        <taxon>Gammaproteobacteria</taxon>
        <taxon>Oceanospirillales</taxon>
        <taxon>Halomonadaceae</taxon>
        <taxon>Zymobacter group</taxon>
        <taxon>Zymobacter</taxon>
    </lineage>
</organism>
<protein>
    <submittedName>
        <fullName evidence="1">Phage small terminase subunit</fullName>
    </submittedName>
</protein>
<sequence>MTTPARRHYMKVTAAEAAAASEGGMQGEAYEQHLMMLHRDKAELHTIRSIQDKIARKAERLPHYQSYLQGVLENGQGASDQVLVTLLLWTLDVGDIAAALPIAEYAIRYGLAAPDAHQRTNAEILVEEAVASLMDGDDNIDADNLPLLEEIARIVEGRDIVDPVRAKLHKAMGRACEAGGHDQDALDHYAKALALHDKCGCKRLRNELERRMKKNSDQSDG</sequence>
<dbReference type="AlphaFoldDB" id="A0A348HI64"/>
<dbReference type="RefSeq" id="WP_027705022.1">
    <property type="nucleotide sequence ID" value="NZ_AP018933.1"/>
</dbReference>
<proteinExistence type="predicted"/>
<dbReference type="OrthoDB" id="8562788at2"/>
<name>A0A348HI64_9GAMM</name>
<evidence type="ECO:0000313" key="1">
    <source>
        <dbReference type="EMBL" id="BBG31316.1"/>
    </source>
</evidence>
<dbReference type="GO" id="GO:0004519">
    <property type="term" value="F:endonuclease activity"/>
    <property type="evidence" value="ECO:0007669"/>
    <property type="project" value="InterPro"/>
</dbReference>
<evidence type="ECO:0000313" key="2">
    <source>
        <dbReference type="Proteomes" id="UP000267342"/>
    </source>
</evidence>
<dbReference type="InterPro" id="IPR010270">
    <property type="entry name" value="Phage_P2_GpM"/>
</dbReference>
<dbReference type="GO" id="GO:0003677">
    <property type="term" value="F:DNA binding"/>
    <property type="evidence" value="ECO:0007669"/>
    <property type="project" value="InterPro"/>
</dbReference>
<dbReference type="EMBL" id="AP018933">
    <property type="protein sequence ID" value="BBG31316.1"/>
    <property type="molecule type" value="Genomic_DNA"/>
</dbReference>